<organism evidence="2 3">
    <name type="scientific">Mesorhizobium alhagi CCNWXJ12-2</name>
    <dbReference type="NCBI Taxonomy" id="1107882"/>
    <lineage>
        <taxon>Bacteria</taxon>
        <taxon>Pseudomonadati</taxon>
        <taxon>Pseudomonadota</taxon>
        <taxon>Alphaproteobacteria</taxon>
        <taxon>Hyphomicrobiales</taxon>
        <taxon>Phyllobacteriaceae</taxon>
        <taxon>Allomesorhizobium</taxon>
    </lineage>
</organism>
<reference evidence="2 3" key="1">
    <citation type="journal article" date="2012" name="J. Bacteriol.">
        <title>Draft Genome Sequence of Mesorhizobium alhagi CCNWXJ12-2T, a Novel Salt-Resistant Species Isolated from the Desert of Northwestern China.</title>
        <authorList>
            <person name="Zhou M."/>
            <person name="Chen W."/>
            <person name="Chen H."/>
            <person name="Wei G."/>
        </authorList>
    </citation>
    <scope>NUCLEOTIDE SEQUENCE [LARGE SCALE GENOMIC DNA]</scope>
    <source>
        <strain evidence="2 3">CCNWXJ12-2</strain>
    </source>
</reference>
<evidence type="ECO:0000313" key="3">
    <source>
        <dbReference type="Proteomes" id="UP000003250"/>
    </source>
</evidence>
<feature type="transmembrane region" description="Helical" evidence="1">
    <location>
        <begin position="38"/>
        <end position="60"/>
    </location>
</feature>
<dbReference type="AlphaFoldDB" id="H0HPD2"/>
<sequence length="326" mass="36614">MEARDFMPDEAVVAGIRTDIETYEGERQRARRRVNWRLLVYLAAVAAAVVALAIGFNDFADPHEQWHSTPHLYLYLGGLIAVIFAFWAASKPARDAQQKFREHLLPIVFGFIEDFHYRNKATPLSFDRLPHEAVGWFDRQHFDDAVSGKYEGFTFEFYEADLAATGFAKREETKFKGVVLAFQSIAPFPGLLVATHKANMVTSFFRGLFGDGDLEEITSGVAELDENYEFRTDNPTAAQPLVRGRLAQALQWLGETWPDEPARVALRGEDGFLLLPSSKDFFELPPISVPLDYRKHIEPMIADMATLLAIAALVRKVGASDDIEAA</sequence>
<evidence type="ECO:0000313" key="2">
    <source>
        <dbReference type="EMBL" id="EHK57404.1"/>
    </source>
</evidence>
<gene>
    <name evidence="2" type="ORF">MAXJ12_10058</name>
</gene>
<dbReference type="Proteomes" id="UP000003250">
    <property type="component" value="Unassembled WGS sequence"/>
</dbReference>
<dbReference type="PATRIC" id="fig|1107882.3.peg.1978"/>
<keyword evidence="1" id="KW-0472">Membrane</keyword>
<accession>H0HPD2</accession>
<keyword evidence="3" id="KW-1185">Reference proteome</keyword>
<protein>
    <recommendedName>
        <fullName evidence="4">Galanin</fullName>
    </recommendedName>
</protein>
<keyword evidence="1" id="KW-1133">Transmembrane helix</keyword>
<dbReference type="OrthoDB" id="8366951at2"/>
<evidence type="ECO:0000256" key="1">
    <source>
        <dbReference type="SAM" id="Phobius"/>
    </source>
</evidence>
<feature type="transmembrane region" description="Helical" evidence="1">
    <location>
        <begin position="72"/>
        <end position="89"/>
    </location>
</feature>
<dbReference type="RefSeq" id="WP_008835643.1">
    <property type="nucleotide sequence ID" value="NZ_AHAM01000069.1"/>
</dbReference>
<keyword evidence="1" id="KW-0812">Transmembrane</keyword>
<dbReference type="EMBL" id="AHAM01000069">
    <property type="protein sequence ID" value="EHK57404.1"/>
    <property type="molecule type" value="Genomic_DNA"/>
</dbReference>
<evidence type="ECO:0008006" key="4">
    <source>
        <dbReference type="Google" id="ProtNLM"/>
    </source>
</evidence>
<name>H0HPD2_9HYPH</name>
<proteinExistence type="predicted"/>